<feature type="domain" description="GH16" evidence="1">
    <location>
        <begin position="173"/>
        <end position="403"/>
    </location>
</feature>
<sequence length="514" mass="56548">MSSASHVDYNASILIVGAGTGTGTGTGPETGTWGYSTALHLARRGYNNVTPHAKQKQLLVIFDKDTATAIHQRLYLQSTVYSLQSTSHHITYDNPGSTMRKPASLPLLLFFALLIARVASLCECGYGSLINARAHTPSAVAPLSHIDTDAIPFVWTDLLETDFFHLDSIARDTDWDVQNYSVTAQAARGPLGMRFLLDDVTVNRISDNYNYSGPGEDGGDPGLQMAVQASVTTDGFTQSAQLNSVREDMLWGSYRALLKLPSVSGTCSAFFWYFNDSQEIDMEILSNQFNKNNNTFMINLVHQSPQSASQGFSVIGKDYQMPTLPFDPTSDFHEYRIDYLPDQIIFYGDSQVIGVMNTTVDPQPGHLILTHWSNGDKGWSGGPPLETAVLSVGYVKAYFNSSNPTRQAAYAMRCSDPSEPGTICKIEDYRTSVNVTIPGSNETFSIPTDPFFFFQMFNTTTGQIVYQSSANIGPVWWQFGYMQVGYTIVALFLFSETNMTSGSSWNSTVESSSV</sequence>
<dbReference type="EMBL" id="JH921444">
    <property type="protein sequence ID" value="EKD14825.1"/>
    <property type="molecule type" value="Genomic_DNA"/>
</dbReference>
<reference evidence="2 3" key="1">
    <citation type="journal article" date="2012" name="BMC Genomics">
        <title>Sequencing the genome of Marssonina brunnea reveals fungus-poplar co-evolution.</title>
        <authorList>
            <person name="Zhu S."/>
            <person name="Cao Y.-Z."/>
            <person name="Jiang C."/>
            <person name="Tan B.-Y."/>
            <person name="Wang Z."/>
            <person name="Feng S."/>
            <person name="Zhang L."/>
            <person name="Su X.-H."/>
            <person name="Brejova B."/>
            <person name="Vinar T."/>
            <person name="Xu M."/>
            <person name="Wang M.-X."/>
            <person name="Zhang S.-G."/>
            <person name="Huang M.-R."/>
            <person name="Wu R."/>
            <person name="Zhou Y."/>
        </authorList>
    </citation>
    <scope>NUCLEOTIDE SEQUENCE [LARGE SCALE GENOMIC DNA]</scope>
    <source>
        <strain evidence="2 3">MB_m1</strain>
    </source>
</reference>
<dbReference type="OrthoDB" id="25131at2759"/>
<dbReference type="eggNOG" id="ENOG502S5S4">
    <property type="taxonomic scope" value="Eukaryota"/>
</dbReference>
<keyword evidence="2" id="KW-0378">Hydrolase</keyword>
<dbReference type="KEGG" id="mbe:MBM_07036"/>
<dbReference type="Proteomes" id="UP000006753">
    <property type="component" value="Unassembled WGS sequence"/>
</dbReference>
<dbReference type="PANTHER" id="PTHR38121:SF5">
    <property type="entry name" value="GH16 DOMAIN-CONTAINING PROTEIN"/>
    <property type="match status" value="1"/>
</dbReference>
<dbReference type="SUPFAM" id="SSF49899">
    <property type="entry name" value="Concanavalin A-like lectins/glucanases"/>
    <property type="match status" value="1"/>
</dbReference>
<dbReference type="CDD" id="cd00413">
    <property type="entry name" value="Glyco_hydrolase_16"/>
    <property type="match status" value="1"/>
</dbReference>
<dbReference type="GO" id="GO:0005975">
    <property type="term" value="P:carbohydrate metabolic process"/>
    <property type="evidence" value="ECO:0007669"/>
    <property type="project" value="InterPro"/>
</dbReference>
<protein>
    <submittedName>
        <fullName evidence="2">Glycoside hydrolase, family 16</fullName>
    </submittedName>
</protein>
<dbReference type="PROSITE" id="PS51762">
    <property type="entry name" value="GH16_2"/>
    <property type="match status" value="1"/>
</dbReference>
<dbReference type="OMA" id="FFYHNNS"/>
<proteinExistence type="predicted"/>
<dbReference type="InterPro" id="IPR013320">
    <property type="entry name" value="ConA-like_dom_sf"/>
</dbReference>
<keyword evidence="3" id="KW-1185">Reference proteome</keyword>
<gene>
    <name evidence="2" type="ORF">MBM_07036</name>
</gene>
<dbReference type="PANTHER" id="PTHR38121">
    <property type="entry name" value="GH16 DOMAIN-CONTAINING PROTEIN"/>
    <property type="match status" value="1"/>
</dbReference>
<dbReference type="GeneID" id="18762971"/>
<organism evidence="2 3">
    <name type="scientific">Marssonina brunnea f. sp. multigermtubi (strain MB_m1)</name>
    <name type="common">Marssonina leaf spot fungus</name>
    <dbReference type="NCBI Taxonomy" id="1072389"/>
    <lineage>
        <taxon>Eukaryota</taxon>
        <taxon>Fungi</taxon>
        <taxon>Dikarya</taxon>
        <taxon>Ascomycota</taxon>
        <taxon>Pezizomycotina</taxon>
        <taxon>Leotiomycetes</taxon>
        <taxon>Helotiales</taxon>
        <taxon>Drepanopezizaceae</taxon>
        <taxon>Drepanopeziza</taxon>
    </lineage>
</organism>
<dbReference type="AlphaFoldDB" id="K1WBS7"/>
<dbReference type="Gene3D" id="2.60.120.200">
    <property type="match status" value="1"/>
</dbReference>
<dbReference type="InterPro" id="IPR036188">
    <property type="entry name" value="FAD/NAD-bd_sf"/>
</dbReference>
<evidence type="ECO:0000313" key="3">
    <source>
        <dbReference type="Proteomes" id="UP000006753"/>
    </source>
</evidence>
<evidence type="ECO:0000313" key="2">
    <source>
        <dbReference type="EMBL" id="EKD14825.1"/>
    </source>
</evidence>
<name>K1WBS7_MARBU</name>
<evidence type="ECO:0000259" key="1">
    <source>
        <dbReference type="PROSITE" id="PS51762"/>
    </source>
</evidence>
<dbReference type="GO" id="GO:0004553">
    <property type="term" value="F:hydrolase activity, hydrolyzing O-glycosyl compounds"/>
    <property type="evidence" value="ECO:0007669"/>
    <property type="project" value="InterPro"/>
</dbReference>
<dbReference type="HOGENOM" id="CLU_040566_0_0_1"/>
<dbReference type="Pfam" id="PF00722">
    <property type="entry name" value="Glyco_hydro_16"/>
    <property type="match status" value="1"/>
</dbReference>
<dbReference type="Gene3D" id="3.50.50.60">
    <property type="entry name" value="FAD/NAD(P)-binding domain"/>
    <property type="match status" value="1"/>
</dbReference>
<accession>K1WBS7</accession>
<dbReference type="InterPro" id="IPR000757">
    <property type="entry name" value="Beta-glucanase-like"/>
</dbReference>
<dbReference type="InParanoid" id="K1WBS7"/>